<dbReference type="EMBL" id="JAHRHJ020000001">
    <property type="protein sequence ID" value="KAH9331952.1"/>
    <property type="molecule type" value="Genomic_DNA"/>
</dbReference>
<organism evidence="1 2">
    <name type="scientific">Taxus chinensis</name>
    <name type="common">Chinese yew</name>
    <name type="synonym">Taxus wallichiana var. chinensis</name>
    <dbReference type="NCBI Taxonomy" id="29808"/>
    <lineage>
        <taxon>Eukaryota</taxon>
        <taxon>Viridiplantae</taxon>
        <taxon>Streptophyta</taxon>
        <taxon>Embryophyta</taxon>
        <taxon>Tracheophyta</taxon>
        <taxon>Spermatophyta</taxon>
        <taxon>Pinopsida</taxon>
        <taxon>Pinidae</taxon>
        <taxon>Conifers II</taxon>
        <taxon>Cupressales</taxon>
        <taxon>Taxaceae</taxon>
        <taxon>Taxus</taxon>
    </lineage>
</organism>
<proteinExistence type="predicted"/>
<name>A0AA38H2K4_TAXCH</name>
<dbReference type="OMA" id="KEITHKH"/>
<dbReference type="Gene3D" id="3.20.20.100">
    <property type="entry name" value="NADP-dependent oxidoreductase domain"/>
    <property type="match status" value="1"/>
</dbReference>
<dbReference type="AlphaFoldDB" id="A0AA38H2K4"/>
<evidence type="ECO:0000313" key="1">
    <source>
        <dbReference type="EMBL" id="KAH9331952.1"/>
    </source>
</evidence>
<dbReference type="PANTHER" id="PTHR11732">
    <property type="entry name" value="ALDO/KETO REDUCTASE"/>
    <property type="match status" value="1"/>
</dbReference>
<protein>
    <submittedName>
        <fullName evidence="1">Uncharacterized protein</fullName>
    </submittedName>
</protein>
<dbReference type="SUPFAM" id="SSF51430">
    <property type="entry name" value="NAD(P)-linked oxidoreductase"/>
    <property type="match status" value="1"/>
</dbReference>
<evidence type="ECO:0000313" key="2">
    <source>
        <dbReference type="Proteomes" id="UP000824469"/>
    </source>
</evidence>
<reference evidence="1 2" key="1">
    <citation type="journal article" date="2021" name="Nat. Plants">
        <title>The Taxus genome provides insights into paclitaxel biosynthesis.</title>
        <authorList>
            <person name="Xiong X."/>
            <person name="Gou J."/>
            <person name="Liao Q."/>
            <person name="Li Y."/>
            <person name="Zhou Q."/>
            <person name="Bi G."/>
            <person name="Li C."/>
            <person name="Du R."/>
            <person name="Wang X."/>
            <person name="Sun T."/>
            <person name="Guo L."/>
            <person name="Liang H."/>
            <person name="Lu P."/>
            <person name="Wu Y."/>
            <person name="Zhang Z."/>
            <person name="Ro D.K."/>
            <person name="Shang Y."/>
            <person name="Huang S."/>
            <person name="Yan J."/>
        </authorList>
    </citation>
    <scope>NUCLEOTIDE SEQUENCE [LARGE SCALE GENOMIC DNA]</scope>
    <source>
        <strain evidence="1">Ta-2019</strain>
    </source>
</reference>
<dbReference type="GO" id="GO:0016491">
    <property type="term" value="F:oxidoreductase activity"/>
    <property type="evidence" value="ECO:0007669"/>
    <property type="project" value="InterPro"/>
</dbReference>
<comment type="caution">
    <text evidence="1">The sequence shown here is derived from an EMBL/GenBank/DDBJ whole genome shotgun (WGS) entry which is preliminary data.</text>
</comment>
<keyword evidence="2" id="KW-1185">Reference proteome</keyword>
<feature type="non-terminal residue" evidence="1">
    <location>
        <position position="1"/>
    </location>
</feature>
<feature type="non-terminal residue" evidence="1">
    <location>
        <position position="59"/>
    </location>
</feature>
<sequence length="59" mass="6463">GDASDVAAKKLRECCSKHNIHVSAWSPLGAPNTWWGKNLVMDSPVIKEITHKHGKTIAQ</sequence>
<dbReference type="InterPro" id="IPR036812">
    <property type="entry name" value="NAD(P)_OxRdtase_dom_sf"/>
</dbReference>
<gene>
    <name evidence="1" type="ORF">KI387_004060</name>
</gene>
<accession>A0AA38H2K4</accession>
<dbReference type="InterPro" id="IPR020471">
    <property type="entry name" value="AKR"/>
</dbReference>
<dbReference type="Proteomes" id="UP000824469">
    <property type="component" value="Unassembled WGS sequence"/>
</dbReference>